<dbReference type="SUPFAM" id="SSF48452">
    <property type="entry name" value="TPR-like"/>
    <property type="match status" value="1"/>
</dbReference>
<dbReference type="GO" id="GO:0070034">
    <property type="term" value="F:telomerase RNA binding"/>
    <property type="evidence" value="ECO:0000318"/>
    <property type="project" value="GO_Central"/>
</dbReference>
<dbReference type="InterPro" id="IPR018834">
    <property type="entry name" value="DNA/RNA-bd_Est1-type"/>
</dbReference>
<keyword evidence="1" id="KW-0677">Repeat</keyword>
<dbReference type="FunFam" id="1.25.40.10:FF:000225">
    <property type="entry name" value="Protein SMG7"/>
    <property type="match status" value="1"/>
</dbReference>
<keyword evidence="6" id="KW-1185">Reference proteome</keyword>
<feature type="region of interest" description="Disordered" evidence="2">
    <location>
        <begin position="290"/>
        <end position="311"/>
    </location>
</feature>
<dbReference type="Pfam" id="PF10374">
    <property type="entry name" value="EST1"/>
    <property type="match status" value="1"/>
</dbReference>
<dbReference type="EMBL" id="KI632325">
    <property type="protein sequence ID" value="EYU18634.1"/>
    <property type="molecule type" value="Genomic_DNA"/>
</dbReference>
<dbReference type="GO" id="GO:0000184">
    <property type="term" value="P:nuclear-transcribed mRNA catabolic process, nonsense-mediated decay"/>
    <property type="evidence" value="ECO:0000318"/>
    <property type="project" value="GO_Central"/>
</dbReference>
<feature type="domain" description="DNA/RNA-binding" evidence="3">
    <location>
        <begin position="208"/>
        <end position="541"/>
    </location>
</feature>
<dbReference type="PANTHER" id="PTHR15696:SF25">
    <property type="entry name" value="OS08G0305300 PROTEIN"/>
    <property type="match status" value="1"/>
</dbReference>
<dbReference type="STRING" id="4155.A0A022PSX6"/>
<name>A0A022PSX6_ERYGU</name>
<dbReference type="GO" id="GO:0042162">
    <property type="term" value="F:telomeric DNA binding"/>
    <property type="evidence" value="ECO:0000318"/>
    <property type="project" value="GO_Central"/>
</dbReference>
<dbReference type="Proteomes" id="UP000030748">
    <property type="component" value="Unassembled WGS sequence"/>
</dbReference>
<evidence type="ECO:0008006" key="7">
    <source>
        <dbReference type="Google" id="ProtNLM"/>
    </source>
</evidence>
<dbReference type="KEGG" id="egt:105949350"/>
<dbReference type="OMA" id="NGIEHET"/>
<dbReference type="InterPro" id="IPR011990">
    <property type="entry name" value="TPR-like_helical_dom_sf"/>
</dbReference>
<dbReference type="GO" id="GO:0005697">
    <property type="term" value="C:telomerase holoenzyme complex"/>
    <property type="evidence" value="ECO:0000318"/>
    <property type="project" value="GO_Central"/>
</dbReference>
<evidence type="ECO:0000313" key="6">
    <source>
        <dbReference type="Proteomes" id="UP000030748"/>
    </source>
</evidence>
<dbReference type="Gene3D" id="1.25.40.10">
    <property type="entry name" value="Tetratricopeptide repeat domain"/>
    <property type="match status" value="1"/>
</dbReference>
<protein>
    <recommendedName>
        <fullName evidence="7">DNA/RNA-binding domain-containing protein</fullName>
    </recommendedName>
</protein>
<dbReference type="OrthoDB" id="69928at2759"/>
<feature type="domain" description="Telomerase activating protein Est1-like N-terminal" evidence="4">
    <location>
        <begin position="70"/>
        <end position="195"/>
    </location>
</feature>
<gene>
    <name evidence="5" type="ORF">MIMGU_mgv1a000866mg</name>
</gene>
<accession>A0A022PSX6</accession>
<evidence type="ECO:0000256" key="2">
    <source>
        <dbReference type="SAM" id="MobiDB-lite"/>
    </source>
</evidence>
<evidence type="ECO:0000259" key="4">
    <source>
        <dbReference type="Pfam" id="PF10374"/>
    </source>
</evidence>
<dbReference type="InterPro" id="IPR045153">
    <property type="entry name" value="Est1/Ebs1-like"/>
</dbReference>
<dbReference type="eggNOG" id="KOG2162">
    <property type="taxonomic scope" value="Eukaryota"/>
</dbReference>
<evidence type="ECO:0000259" key="3">
    <source>
        <dbReference type="Pfam" id="PF10373"/>
    </source>
</evidence>
<dbReference type="InterPro" id="IPR019458">
    <property type="entry name" value="Est1-like_N"/>
</dbReference>
<evidence type="ECO:0000313" key="5">
    <source>
        <dbReference type="EMBL" id="EYU18634.1"/>
    </source>
</evidence>
<sequence>MMAIPMENNKENSSKELAQRLFSKNVELENKRRKAAQARIPSDPSTWQQMRENYEAIVLEDHAFSEQHEIEYALWQLHYRRIEELRALFNASLASAKSAAAQNGKGPVRSGPDRIAKIRSQLKTFLSESTGFYHDLMLKIKAKYGLPLGYSSDDADNQITMSKDGSKLSEVKKCLISCHRCLIYLGDLARYKGLYGEGDSKARDFAAASSYYMQASSFCSSNGNPHHQLAILAGYSSDELVSIYRYFRSLAIDNPFVTARDNLVLAFEKNREKYIELVGDGRSTVAKTISQKAPGKGRGKGGARTPSKDVGLENVAVKERTSDHSELFKAFITRFVRLNGVLFTRTSLETLPDVFSTVKNDLLGLLSSGQDEDLNFGSDTSECRLAIIRMIAILIFTVHDANENGNQSYAEIVQRSVVLQNALTSTFEFMGCILERCNRLKDPSSSYLLPGIMVFVEWLACRPDVAVNRELEEKQQNARSFFWNKCILLLNKLLSNRYIFVNQREEEAFSSNTSKYDESETANRLALSEDFELRGFLPLLPAQLILDFSRKHTFGGDGIGGNKEKIARMRRIIAAGKALANGVQLGQEGVYFDSKLNKFVIGIEPQISDDYLLTRPLEPNSNSSSVGISVGGGHAIKQEVGVGADEEDEDEVIVFRPSMNERHVDEFSSNLTSAEVLPTVRVSGKIDNVKGNVSSVVNDSLLFQSKVNARPSATVASATSQYLLPVEPNMSKWPVEQAPNLNGLAHLNLMENGSSLKSELQDQFEVSQPAALSLPYPKFVNTFSGYNNFSNHISEASVSSKFDSIMSSRASSDGLHVNPSSIMPPGFKKNPVSRPVRYLGPPPGFGSIPLKGVDESSKMAFTPVPQMDNYSWLDGYQLSSLNQSVGFRDSINQVGPTFYDVNSSNGSVGIANFPFPGKQISSLQVQGENQKGNQQPVGLPLQYHVQSPGEGRFFV</sequence>
<organism evidence="5 6">
    <name type="scientific">Erythranthe guttata</name>
    <name type="common">Yellow monkey flower</name>
    <name type="synonym">Mimulus guttatus</name>
    <dbReference type="NCBI Taxonomy" id="4155"/>
    <lineage>
        <taxon>Eukaryota</taxon>
        <taxon>Viridiplantae</taxon>
        <taxon>Streptophyta</taxon>
        <taxon>Embryophyta</taxon>
        <taxon>Tracheophyta</taxon>
        <taxon>Spermatophyta</taxon>
        <taxon>Magnoliopsida</taxon>
        <taxon>eudicotyledons</taxon>
        <taxon>Gunneridae</taxon>
        <taxon>Pentapetalae</taxon>
        <taxon>asterids</taxon>
        <taxon>lamiids</taxon>
        <taxon>Lamiales</taxon>
        <taxon>Phrymaceae</taxon>
        <taxon>Erythranthe</taxon>
    </lineage>
</organism>
<proteinExistence type="predicted"/>
<dbReference type="Pfam" id="PF10373">
    <property type="entry name" value="EST1_DNA_bind"/>
    <property type="match status" value="1"/>
</dbReference>
<dbReference type="PANTHER" id="PTHR15696">
    <property type="entry name" value="SMG-7 SUPPRESSOR WITH MORPHOLOGICAL EFFECT ON GENITALIA PROTEIN 7"/>
    <property type="match status" value="1"/>
</dbReference>
<dbReference type="AlphaFoldDB" id="A0A022PSX6"/>
<evidence type="ECO:0000256" key="1">
    <source>
        <dbReference type="ARBA" id="ARBA00022737"/>
    </source>
</evidence>
<reference evidence="5 6" key="1">
    <citation type="journal article" date="2013" name="Proc. Natl. Acad. Sci. U.S.A.">
        <title>Fine-scale variation in meiotic recombination in Mimulus inferred from population shotgun sequencing.</title>
        <authorList>
            <person name="Hellsten U."/>
            <person name="Wright K.M."/>
            <person name="Jenkins J."/>
            <person name="Shu S."/>
            <person name="Yuan Y."/>
            <person name="Wessler S.R."/>
            <person name="Schmutz J."/>
            <person name="Willis J.H."/>
            <person name="Rokhsar D.S."/>
        </authorList>
    </citation>
    <scope>NUCLEOTIDE SEQUENCE [LARGE SCALE GENOMIC DNA]</scope>
    <source>
        <strain evidence="6">cv. DUN x IM62</strain>
    </source>
</reference>
<dbReference type="PhylomeDB" id="A0A022PSX6"/>